<accession>A0A1I9G8W2</accession>
<reference evidence="2" key="1">
    <citation type="journal article" date="2007" name="Science">
        <title>Draft genome of the filarial nematode parasite Brugia malayi.</title>
        <authorList>
            <person name="Ghedin E."/>
            <person name="Wang S."/>
            <person name="Spiro D."/>
            <person name="Caler E."/>
            <person name="Zhao Q."/>
            <person name="Crabtree J."/>
            <person name="Allen J.E."/>
            <person name="Delcher A.L."/>
            <person name="Guiliano D.B."/>
            <person name="Miranda-Saavedra D."/>
            <person name="Angiuoli S.V."/>
            <person name="Creasy T."/>
            <person name="Amedeo P."/>
            <person name="Haas B."/>
            <person name="El-Sayed N.M."/>
            <person name="Wortman J.R."/>
            <person name="Feldblyum T."/>
            <person name="Tallon L."/>
            <person name="Schatz M."/>
            <person name="Shumway M."/>
            <person name="Koo H."/>
            <person name="Salzberg S.L."/>
            <person name="Schobel S."/>
            <person name="Pertea M."/>
            <person name="Pop M."/>
            <person name="White O."/>
            <person name="Barton G.J."/>
            <person name="Carlow C.K."/>
            <person name="Crawford M.J."/>
            <person name="Daub J."/>
            <person name="Dimmic M.W."/>
            <person name="Estes C.F."/>
            <person name="Foster J.M."/>
            <person name="Ganatra M."/>
            <person name="Gregory W.F."/>
            <person name="Johnson N.M."/>
            <person name="Jin J."/>
            <person name="Komuniecki R."/>
            <person name="Korf I."/>
            <person name="Kumar S."/>
            <person name="Laney S."/>
            <person name="Li B.W."/>
            <person name="Li W."/>
            <person name="Lindblom T.H."/>
            <person name="Lustigman S."/>
            <person name="Ma D."/>
            <person name="Maina C.V."/>
            <person name="Martin D.M."/>
            <person name="McCarter J.P."/>
            <person name="McReynolds L."/>
            <person name="Mitreva M."/>
            <person name="Nutman T.B."/>
            <person name="Parkinson J."/>
            <person name="Peregrin-Alvarez J.M."/>
            <person name="Poole C."/>
            <person name="Ren Q."/>
            <person name="Saunders L."/>
            <person name="Sluder A.E."/>
            <person name="Smith K."/>
            <person name="Stanke M."/>
            <person name="Unnasch T.R."/>
            <person name="Ware J."/>
            <person name="Wei A.D."/>
            <person name="Weil G."/>
            <person name="Williams D.J."/>
            <person name="Zhang Y."/>
            <person name="Williams S.A."/>
            <person name="Fraser-Liggett C."/>
            <person name="Slatko B."/>
            <person name="Blaxter M.L."/>
            <person name="Scott A.L."/>
        </authorList>
    </citation>
    <scope>NUCLEOTIDE SEQUENCE</scope>
    <source>
        <strain evidence="2">FR3</strain>
    </source>
</reference>
<feature type="region of interest" description="Disordered" evidence="1">
    <location>
        <begin position="11"/>
        <end position="40"/>
    </location>
</feature>
<evidence type="ECO:0000256" key="1">
    <source>
        <dbReference type="SAM" id="MobiDB-lite"/>
    </source>
</evidence>
<proteinExistence type="predicted"/>
<gene>
    <name evidence="2" type="primary">Bm8230</name>
    <name evidence="2" type="ORF">BM_Bm8230</name>
</gene>
<organism evidence="2">
    <name type="scientific">Brugia malayi</name>
    <name type="common">Filarial nematode worm</name>
    <dbReference type="NCBI Taxonomy" id="6279"/>
    <lineage>
        <taxon>Eukaryota</taxon>
        <taxon>Metazoa</taxon>
        <taxon>Ecdysozoa</taxon>
        <taxon>Nematoda</taxon>
        <taxon>Chromadorea</taxon>
        <taxon>Rhabditida</taxon>
        <taxon>Spirurina</taxon>
        <taxon>Spiruromorpha</taxon>
        <taxon>Filarioidea</taxon>
        <taxon>Onchocercidae</taxon>
        <taxon>Brugia</taxon>
    </lineage>
</organism>
<reference evidence="2" key="2">
    <citation type="submission" date="2012-12" db="EMBL/GenBank/DDBJ databases">
        <authorList>
            <consortium name="WormBase Consortium"/>
            <person name="Ghedin E."/>
            <person name="Paulini M."/>
        </authorList>
    </citation>
    <scope>NUCLEOTIDE SEQUENCE</scope>
    <source>
        <strain evidence="2">FR3</strain>
    </source>
</reference>
<dbReference type="EMBL" id="LN855651">
    <property type="protein sequence ID" value="CDQ06555.1"/>
    <property type="molecule type" value="Genomic_DNA"/>
</dbReference>
<name>A0A1I9G8W2_BRUMA</name>
<evidence type="ECO:0000313" key="2">
    <source>
        <dbReference type="EMBL" id="CDQ06555.1"/>
    </source>
</evidence>
<protein>
    <submittedName>
        <fullName evidence="2">Bm8230</fullName>
    </submittedName>
</protein>
<sequence>MYVSAICGHYTGNVSKEGQSDKGHPGSSGQLTNTATHSLTMPTGCFPALSNALLPDGTHNDAPPPSS</sequence>
<feature type="compositionally biased region" description="Polar residues" evidence="1">
    <location>
        <begin position="27"/>
        <end position="40"/>
    </location>
</feature>
<dbReference type="AlphaFoldDB" id="A0A1I9G8W2"/>